<reference evidence="1" key="1">
    <citation type="submission" date="2023-08" db="EMBL/GenBank/DDBJ databases">
        <authorList>
            <person name="Audoor S."/>
            <person name="Bilcke G."/>
        </authorList>
    </citation>
    <scope>NUCLEOTIDE SEQUENCE</scope>
</reference>
<comment type="caution">
    <text evidence="1">The sequence shown here is derived from an EMBL/GenBank/DDBJ whole genome shotgun (WGS) entry which is preliminary data.</text>
</comment>
<name>A0AAD2CKA8_9STRA</name>
<dbReference type="EMBL" id="CAKOGP040000336">
    <property type="protein sequence ID" value="CAJ1934556.1"/>
    <property type="molecule type" value="Genomic_DNA"/>
</dbReference>
<evidence type="ECO:0000313" key="1">
    <source>
        <dbReference type="EMBL" id="CAJ1934556.1"/>
    </source>
</evidence>
<gene>
    <name evidence="1" type="ORF">CYCCA115_LOCUS3896</name>
</gene>
<keyword evidence="2" id="KW-1185">Reference proteome</keyword>
<protein>
    <recommendedName>
        <fullName evidence="3">Methyltransferase domain-containing protein</fullName>
    </recommendedName>
</protein>
<proteinExistence type="predicted"/>
<sequence>MVVKTSKRSLNRGDSRTSTSIPRFAILVVSLVFFFAGTQSKSSLSDVITLDTASILSSDGSQRQLADHVTTSTIANTNNNKVTESKTATITRDSGKPKKSHMLQLEPLPYSLHPKWKLWTEMTAEQQDAAMDEVGTYLTKYGKLIKPSNGKLQGENNFGNCQVKTFKNGHSLCEPKPANCTFFSFGINDDPSFDIALAEEWDCRGFSADPTVEHPSKLHPKVTFHSVAASMLSDNEERLINKGGAVDWWSTSMPKLRYFLGLDHVSIVKLDCEGCEFAFARDILREDPYFLHVVDQFSIESHVTKTWLNTREELYYFALHFALLEEAGFEMVWSSVFGCSKRHEITGCIPELEKYGFPCGHKPWPDHPNVVRGYSCHEFTWNKKKTQ</sequence>
<accession>A0AAD2CKA8</accession>
<dbReference type="PANTHER" id="PTHR32026:SF10">
    <property type="entry name" value="METHYLTRANSFERASE-LIKE PROTEIN 24-RELATED"/>
    <property type="match status" value="1"/>
</dbReference>
<dbReference type="InterPro" id="IPR026913">
    <property type="entry name" value="METTL24"/>
</dbReference>
<dbReference type="Proteomes" id="UP001295423">
    <property type="component" value="Unassembled WGS sequence"/>
</dbReference>
<dbReference type="PANTHER" id="PTHR32026">
    <property type="entry name" value="METHYLTRANSFERASE-LIKE PROTEIN 24"/>
    <property type="match status" value="1"/>
</dbReference>
<dbReference type="AlphaFoldDB" id="A0AAD2CKA8"/>
<organism evidence="1 2">
    <name type="scientific">Cylindrotheca closterium</name>
    <dbReference type="NCBI Taxonomy" id="2856"/>
    <lineage>
        <taxon>Eukaryota</taxon>
        <taxon>Sar</taxon>
        <taxon>Stramenopiles</taxon>
        <taxon>Ochrophyta</taxon>
        <taxon>Bacillariophyta</taxon>
        <taxon>Bacillariophyceae</taxon>
        <taxon>Bacillariophycidae</taxon>
        <taxon>Bacillariales</taxon>
        <taxon>Bacillariaceae</taxon>
        <taxon>Cylindrotheca</taxon>
    </lineage>
</organism>
<evidence type="ECO:0000313" key="2">
    <source>
        <dbReference type="Proteomes" id="UP001295423"/>
    </source>
</evidence>
<evidence type="ECO:0008006" key="3">
    <source>
        <dbReference type="Google" id="ProtNLM"/>
    </source>
</evidence>